<keyword evidence="6" id="KW-0915">Sodium</keyword>
<evidence type="ECO:0000256" key="8">
    <source>
        <dbReference type="ARBA" id="ARBA00023136"/>
    </source>
</evidence>
<comment type="caution">
    <text evidence="13">The sequence shown here is derived from an EMBL/GenBank/DDBJ whole genome shotgun (WGS) entry which is preliminary data.</text>
</comment>
<sequence length="510" mass="58432">MSEVTTKDKPTNFSTDLEIVKSESKLHQSRSIIREFSLNTSMHGIAGISRSQSIHNRIFWSIAILIFTGMMFYFSIQAIRAYFKYPTEISVEFIEEWPQAFPAVTICNYSPLRYDQFIMPYLNYTNTFNLTNTNDTSTFSALQAEHISNFLNHELNRNQSLHELYYPLETMLIKCVYNGVNCSVHDFIRFISPRYGFCYTFNAQAKHINNGKLHYNNENGKSGQLELDLYTHSHQYVPYLSNGVGIVAMVHENTQLPLIDRASTQLRPGQRHKLGYIKMTNVLLPAPYTTCNNKVSIGLQAMFNQFPQAEYTYAQELCFIVAIQTYTYQECGCVSPFEWSTRYIVLPGTTTVIHASLCNTSDTCYANAADRFRSSSSIARFFASDCNQECSINKFLIKLSSIAAPTSWYLNDIKNFVESVSTIPLSSNWSTTWSSDIQANYVGIDVVCESTRVETYTQQASISIVDVISNVGGQTGLWMGISFLSLMEIVEMLYRLLRYQYHRIRRRLQQ</sequence>
<gene>
    <name evidence="13" type="ORF">VCS650_LOCUS3382</name>
</gene>
<evidence type="ECO:0000256" key="4">
    <source>
        <dbReference type="ARBA" id="ARBA00022692"/>
    </source>
</evidence>
<dbReference type="Proteomes" id="UP000663891">
    <property type="component" value="Unassembled WGS sequence"/>
</dbReference>
<keyword evidence="5 12" id="KW-1133">Transmembrane helix</keyword>
<dbReference type="AlphaFoldDB" id="A0A813RXF6"/>
<dbReference type="GO" id="GO:0005886">
    <property type="term" value="C:plasma membrane"/>
    <property type="evidence" value="ECO:0007669"/>
    <property type="project" value="TreeGrafter"/>
</dbReference>
<keyword evidence="9 11" id="KW-0739">Sodium transport</keyword>
<dbReference type="Gene3D" id="1.10.287.820">
    <property type="entry name" value="Acid-sensing ion channel domain"/>
    <property type="match status" value="1"/>
</dbReference>
<accession>A0A813RXF6</accession>
<evidence type="ECO:0000256" key="9">
    <source>
        <dbReference type="ARBA" id="ARBA00023201"/>
    </source>
</evidence>
<keyword evidence="2 11" id="KW-0813">Transport</keyword>
<protein>
    <submittedName>
        <fullName evidence="13">Uncharacterized protein</fullName>
    </submittedName>
</protein>
<keyword evidence="3 11" id="KW-0894">Sodium channel</keyword>
<evidence type="ECO:0000256" key="1">
    <source>
        <dbReference type="ARBA" id="ARBA00004141"/>
    </source>
</evidence>
<feature type="transmembrane region" description="Helical" evidence="12">
    <location>
        <begin position="477"/>
        <end position="497"/>
    </location>
</feature>
<dbReference type="PANTHER" id="PTHR11690:SF300">
    <property type="entry name" value="PICKPOCKET PROTEIN 19"/>
    <property type="match status" value="1"/>
</dbReference>
<feature type="transmembrane region" description="Helical" evidence="12">
    <location>
        <begin position="58"/>
        <end position="76"/>
    </location>
</feature>
<dbReference type="Gene3D" id="2.60.470.10">
    <property type="entry name" value="Acid-sensing ion channels like domains"/>
    <property type="match status" value="1"/>
</dbReference>
<keyword evidence="8 12" id="KW-0472">Membrane</keyword>
<name>A0A813RXF6_9BILA</name>
<evidence type="ECO:0000313" key="13">
    <source>
        <dbReference type="EMBL" id="CAF0789059.1"/>
    </source>
</evidence>
<evidence type="ECO:0000256" key="2">
    <source>
        <dbReference type="ARBA" id="ARBA00022448"/>
    </source>
</evidence>
<evidence type="ECO:0000256" key="12">
    <source>
        <dbReference type="SAM" id="Phobius"/>
    </source>
</evidence>
<dbReference type="EMBL" id="CAJNON010000018">
    <property type="protein sequence ID" value="CAF0789059.1"/>
    <property type="molecule type" value="Genomic_DNA"/>
</dbReference>
<dbReference type="PRINTS" id="PR01078">
    <property type="entry name" value="AMINACHANNEL"/>
</dbReference>
<evidence type="ECO:0000256" key="5">
    <source>
        <dbReference type="ARBA" id="ARBA00022989"/>
    </source>
</evidence>
<dbReference type="Pfam" id="PF00858">
    <property type="entry name" value="ASC"/>
    <property type="match status" value="1"/>
</dbReference>
<keyword evidence="7 11" id="KW-0406">Ion transport</keyword>
<comment type="subcellular location">
    <subcellularLocation>
        <location evidence="1">Membrane</location>
        <topology evidence="1">Multi-pass membrane protein</topology>
    </subcellularLocation>
</comment>
<dbReference type="PANTHER" id="PTHR11690">
    <property type="entry name" value="AMILORIDE-SENSITIVE SODIUM CHANNEL-RELATED"/>
    <property type="match status" value="1"/>
</dbReference>
<dbReference type="GO" id="GO:0015280">
    <property type="term" value="F:ligand-gated sodium channel activity"/>
    <property type="evidence" value="ECO:0007669"/>
    <property type="project" value="TreeGrafter"/>
</dbReference>
<keyword evidence="4 11" id="KW-0812">Transmembrane</keyword>
<reference evidence="13" key="1">
    <citation type="submission" date="2021-02" db="EMBL/GenBank/DDBJ databases">
        <authorList>
            <person name="Nowell W R."/>
        </authorList>
    </citation>
    <scope>NUCLEOTIDE SEQUENCE</scope>
</reference>
<evidence type="ECO:0000256" key="6">
    <source>
        <dbReference type="ARBA" id="ARBA00023053"/>
    </source>
</evidence>
<proteinExistence type="inferred from homology"/>
<evidence type="ECO:0000256" key="10">
    <source>
        <dbReference type="ARBA" id="ARBA00023303"/>
    </source>
</evidence>
<organism evidence="13 14">
    <name type="scientific">Adineta steineri</name>
    <dbReference type="NCBI Taxonomy" id="433720"/>
    <lineage>
        <taxon>Eukaryota</taxon>
        <taxon>Metazoa</taxon>
        <taxon>Spiralia</taxon>
        <taxon>Gnathifera</taxon>
        <taxon>Rotifera</taxon>
        <taxon>Eurotatoria</taxon>
        <taxon>Bdelloidea</taxon>
        <taxon>Adinetida</taxon>
        <taxon>Adinetidae</taxon>
        <taxon>Adineta</taxon>
    </lineage>
</organism>
<evidence type="ECO:0000256" key="3">
    <source>
        <dbReference type="ARBA" id="ARBA00022461"/>
    </source>
</evidence>
<dbReference type="OrthoDB" id="6021021at2759"/>
<comment type="similarity">
    <text evidence="11">Belongs to the amiloride-sensitive sodium channel (TC 1.A.6) family.</text>
</comment>
<evidence type="ECO:0000313" key="14">
    <source>
        <dbReference type="Proteomes" id="UP000663891"/>
    </source>
</evidence>
<evidence type="ECO:0000256" key="7">
    <source>
        <dbReference type="ARBA" id="ARBA00023065"/>
    </source>
</evidence>
<dbReference type="InterPro" id="IPR001873">
    <property type="entry name" value="ENaC"/>
</dbReference>
<keyword evidence="10 11" id="KW-0407">Ion channel</keyword>
<evidence type="ECO:0000256" key="11">
    <source>
        <dbReference type="RuleBase" id="RU000679"/>
    </source>
</evidence>